<sequence>MSHTIIQHIPINAEWTETLVGICLNIPNRWWPGHHDGGLNQCHIAAIDFHASRAFYFQVELDNEPGAHYAMRYDSVLLYVDDE</sequence>
<name>A0ABD3ND64_9STRA</name>
<dbReference type="Proteomes" id="UP001530315">
    <property type="component" value="Unassembled WGS sequence"/>
</dbReference>
<proteinExistence type="predicted"/>
<evidence type="ECO:0000313" key="1">
    <source>
        <dbReference type="EMBL" id="KAL3774009.1"/>
    </source>
</evidence>
<gene>
    <name evidence="1" type="ORF">ACHAW5_004859</name>
</gene>
<keyword evidence="2" id="KW-1185">Reference proteome</keyword>
<dbReference type="EMBL" id="JALLAZ020001495">
    <property type="protein sequence ID" value="KAL3774009.1"/>
    <property type="molecule type" value="Genomic_DNA"/>
</dbReference>
<accession>A0ABD3ND64</accession>
<reference evidence="1 2" key="1">
    <citation type="submission" date="2024-10" db="EMBL/GenBank/DDBJ databases">
        <title>Updated reference genomes for cyclostephanoid diatoms.</title>
        <authorList>
            <person name="Roberts W.R."/>
            <person name="Alverson A.J."/>
        </authorList>
    </citation>
    <scope>NUCLEOTIDE SEQUENCE [LARGE SCALE GENOMIC DNA]</scope>
    <source>
        <strain evidence="1 2">AJA276-08</strain>
    </source>
</reference>
<dbReference type="AlphaFoldDB" id="A0ABD3ND64"/>
<evidence type="ECO:0000313" key="2">
    <source>
        <dbReference type="Proteomes" id="UP001530315"/>
    </source>
</evidence>
<organism evidence="1 2">
    <name type="scientific">Stephanodiscus triporus</name>
    <dbReference type="NCBI Taxonomy" id="2934178"/>
    <lineage>
        <taxon>Eukaryota</taxon>
        <taxon>Sar</taxon>
        <taxon>Stramenopiles</taxon>
        <taxon>Ochrophyta</taxon>
        <taxon>Bacillariophyta</taxon>
        <taxon>Coscinodiscophyceae</taxon>
        <taxon>Thalassiosirophycidae</taxon>
        <taxon>Stephanodiscales</taxon>
        <taxon>Stephanodiscaceae</taxon>
        <taxon>Stephanodiscus</taxon>
    </lineage>
</organism>
<protein>
    <submittedName>
        <fullName evidence="1">Uncharacterized protein</fullName>
    </submittedName>
</protein>
<comment type="caution">
    <text evidence="1">The sequence shown here is derived from an EMBL/GenBank/DDBJ whole genome shotgun (WGS) entry which is preliminary data.</text>
</comment>